<evidence type="ECO:0000256" key="9">
    <source>
        <dbReference type="SAM" id="Phobius"/>
    </source>
</evidence>
<accession>A0A8J3Z433</accession>
<dbReference type="Proteomes" id="UP000612585">
    <property type="component" value="Unassembled WGS sequence"/>
</dbReference>
<dbReference type="InterPro" id="IPR052157">
    <property type="entry name" value="BCAA_transport_permease"/>
</dbReference>
<dbReference type="GO" id="GO:0006865">
    <property type="term" value="P:amino acid transport"/>
    <property type="evidence" value="ECO:0007669"/>
    <property type="project" value="UniProtKB-KW"/>
</dbReference>
<feature type="transmembrane region" description="Helical" evidence="9">
    <location>
        <begin position="95"/>
        <end position="119"/>
    </location>
</feature>
<dbReference type="RefSeq" id="WP_203990060.1">
    <property type="nucleotide sequence ID" value="NZ_BOPG01000012.1"/>
</dbReference>
<evidence type="ECO:0000313" key="11">
    <source>
        <dbReference type="Proteomes" id="UP000612585"/>
    </source>
</evidence>
<keyword evidence="7 9" id="KW-0472">Membrane</keyword>
<evidence type="ECO:0000256" key="7">
    <source>
        <dbReference type="ARBA" id="ARBA00023136"/>
    </source>
</evidence>
<keyword evidence="2" id="KW-0813">Transport</keyword>
<dbReference type="AlphaFoldDB" id="A0A8J3Z433"/>
<feature type="transmembrane region" description="Helical" evidence="9">
    <location>
        <begin position="139"/>
        <end position="161"/>
    </location>
</feature>
<protein>
    <submittedName>
        <fullName evidence="10">Branched-chain amino acid ABC transporter permease</fullName>
    </submittedName>
</protein>
<keyword evidence="5" id="KW-0029">Amino-acid transport</keyword>
<comment type="caution">
    <text evidence="10">The sequence shown here is derived from an EMBL/GenBank/DDBJ whole genome shotgun (WGS) entry which is preliminary data.</text>
</comment>
<feature type="transmembrane region" description="Helical" evidence="9">
    <location>
        <begin position="33"/>
        <end position="54"/>
    </location>
</feature>
<evidence type="ECO:0000256" key="4">
    <source>
        <dbReference type="ARBA" id="ARBA00022692"/>
    </source>
</evidence>
<dbReference type="InterPro" id="IPR001851">
    <property type="entry name" value="ABC_transp_permease"/>
</dbReference>
<proteinExistence type="inferred from homology"/>
<dbReference type="Pfam" id="PF02653">
    <property type="entry name" value="BPD_transp_2"/>
    <property type="match status" value="1"/>
</dbReference>
<evidence type="ECO:0000256" key="6">
    <source>
        <dbReference type="ARBA" id="ARBA00022989"/>
    </source>
</evidence>
<comment type="subcellular location">
    <subcellularLocation>
        <location evidence="1">Cell membrane</location>
        <topology evidence="1">Multi-pass membrane protein</topology>
    </subcellularLocation>
</comment>
<evidence type="ECO:0000256" key="1">
    <source>
        <dbReference type="ARBA" id="ARBA00004651"/>
    </source>
</evidence>
<keyword evidence="11" id="KW-1185">Reference proteome</keyword>
<keyword evidence="4 9" id="KW-0812">Transmembrane</keyword>
<feature type="transmembrane region" description="Helical" evidence="9">
    <location>
        <begin position="192"/>
        <end position="209"/>
    </location>
</feature>
<feature type="transmembrane region" description="Helical" evidence="9">
    <location>
        <begin position="6"/>
        <end position="26"/>
    </location>
</feature>
<sequence>MSQPQLWLSALEMGCFFGLLALAYYLTLVGAGFFNFAIGPYAMMGGLCTSWLVIERDMGVWAAAGVAVLVTMALAAATELAVVRPVQKRSGKGELPALVAVAAVLFAIQQLAGYLFGYVTLPGQSLATFDPVKVGSSTLQPSSVLLFVMTAVVFTGAALGIRYTRTGRLLRAVGDSTHAASLLGLPVNRIRLIAFLVSGLLAAVTGILFAPKAGVGSLSGLSWTLSGFLAMVVGGTGSLWAPLLGGLVLGGLEVFVPYYFGGQSHVYGMLLVALVFFAFKPQGLFVRRVRA</sequence>
<gene>
    <name evidence="10" type="ORF">Vau01_021540</name>
</gene>
<dbReference type="PANTHER" id="PTHR11795:SF450">
    <property type="entry name" value="ABC TRANSPORTER PERMEASE PROTEIN"/>
    <property type="match status" value="1"/>
</dbReference>
<dbReference type="CDD" id="cd06582">
    <property type="entry name" value="TM_PBP1_LivH_like"/>
    <property type="match status" value="1"/>
</dbReference>
<evidence type="ECO:0000256" key="3">
    <source>
        <dbReference type="ARBA" id="ARBA00022475"/>
    </source>
</evidence>
<dbReference type="GO" id="GO:0022857">
    <property type="term" value="F:transmembrane transporter activity"/>
    <property type="evidence" value="ECO:0007669"/>
    <property type="project" value="InterPro"/>
</dbReference>
<reference evidence="10" key="1">
    <citation type="submission" date="2021-01" db="EMBL/GenBank/DDBJ databases">
        <title>Whole genome shotgun sequence of Virgisporangium aurantiacum NBRC 16421.</title>
        <authorList>
            <person name="Komaki H."/>
            <person name="Tamura T."/>
        </authorList>
    </citation>
    <scope>NUCLEOTIDE SEQUENCE</scope>
    <source>
        <strain evidence="10">NBRC 16421</strain>
    </source>
</reference>
<keyword evidence="3" id="KW-1003">Cell membrane</keyword>
<comment type="similarity">
    <text evidence="8">Belongs to the binding-protein-dependent transport system permease family. LivHM subfamily.</text>
</comment>
<evidence type="ECO:0000256" key="5">
    <source>
        <dbReference type="ARBA" id="ARBA00022970"/>
    </source>
</evidence>
<evidence type="ECO:0000256" key="8">
    <source>
        <dbReference type="ARBA" id="ARBA00037998"/>
    </source>
</evidence>
<evidence type="ECO:0000313" key="10">
    <source>
        <dbReference type="EMBL" id="GIJ54638.1"/>
    </source>
</evidence>
<dbReference type="PANTHER" id="PTHR11795">
    <property type="entry name" value="BRANCHED-CHAIN AMINO ACID TRANSPORT SYSTEM PERMEASE PROTEIN LIVH"/>
    <property type="match status" value="1"/>
</dbReference>
<organism evidence="10 11">
    <name type="scientific">Virgisporangium aurantiacum</name>
    <dbReference type="NCBI Taxonomy" id="175570"/>
    <lineage>
        <taxon>Bacteria</taxon>
        <taxon>Bacillati</taxon>
        <taxon>Actinomycetota</taxon>
        <taxon>Actinomycetes</taxon>
        <taxon>Micromonosporales</taxon>
        <taxon>Micromonosporaceae</taxon>
        <taxon>Virgisporangium</taxon>
    </lineage>
</organism>
<feature type="transmembrane region" description="Helical" evidence="9">
    <location>
        <begin position="60"/>
        <end position="83"/>
    </location>
</feature>
<dbReference type="GO" id="GO:0005886">
    <property type="term" value="C:plasma membrane"/>
    <property type="evidence" value="ECO:0007669"/>
    <property type="project" value="UniProtKB-SubCell"/>
</dbReference>
<feature type="transmembrane region" description="Helical" evidence="9">
    <location>
        <begin position="266"/>
        <end position="286"/>
    </location>
</feature>
<keyword evidence="6 9" id="KW-1133">Transmembrane helix</keyword>
<evidence type="ECO:0000256" key="2">
    <source>
        <dbReference type="ARBA" id="ARBA00022448"/>
    </source>
</evidence>
<dbReference type="EMBL" id="BOPG01000012">
    <property type="protein sequence ID" value="GIJ54638.1"/>
    <property type="molecule type" value="Genomic_DNA"/>
</dbReference>
<name>A0A8J3Z433_9ACTN</name>